<reference evidence="1 2" key="1">
    <citation type="journal article" date="2022" name="Allergy">
        <title>Genome assembly and annotation of Periplaneta americana reveal a comprehensive cockroach allergen profile.</title>
        <authorList>
            <person name="Wang L."/>
            <person name="Xiong Q."/>
            <person name="Saelim N."/>
            <person name="Wang L."/>
            <person name="Nong W."/>
            <person name="Wan A.T."/>
            <person name="Shi M."/>
            <person name="Liu X."/>
            <person name="Cao Q."/>
            <person name="Hui J.H.L."/>
            <person name="Sookrung N."/>
            <person name="Leung T.F."/>
            <person name="Tungtrongchitr A."/>
            <person name="Tsui S.K.W."/>
        </authorList>
    </citation>
    <scope>NUCLEOTIDE SEQUENCE [LARGE SCALE GENOMIC DNA]</scope>
    <source>
        <strain evidence="1">PWHHKU_190912</strain>
    </source>
</reference>
<accession>A0ABQ8U1R1</accession>
<sequence length="247" mass="27698">MGAESICVGVYCGQHQLEAAKGWRGNTLKYEVSNLPDCPTDPSLPKPLWTPGVPVTTQTRPCFNWNTIGYEFQTASVLQTHSPHGILLTARCGLSECLPLCIAIAFAFSLYEVCLPVCGRFHDYPSVPIQTSGREENLFLFYENCYSHINAFRLQTIRDKFGIPVTYGRIQLPFFPSTLFVRVEEKEEEDKSESPSFTTIQNNRIPDAEKLVFSVRDAEKLVFSIPGAKNWFSDALVLKNLSSASLM</sequence>
<evidence type="ECO:0000313" key="2">
    <source>
        <dbReference type="Proteomes" id="UP001148838"/>
    </source>
</evidence>
<dbReference type="EMBL" id="JAJSOF020000001">
    <property type="protein sequence ID" value="KAJ4451579.1"/>
    <property type="molecule type" value="Genomic_DNA"/>
</dbReference>
<keyword evidence="2" id="KW-1185">Reference proteome</keyword>
<organism evidence="1 2">
    <name type="scientific">Periplaneta americana</name>
    <name type="common">American cockroach</name>
    <name type="synonym">Blatta americana</name>
    <dbReference type="NCBI Taxonomy" id="6978"/>
    <lineage>
        <taxon>Eukaryota</taxon>
        <taxon>Metazoa</taxon>
        <taxon>Ecdysozoa</taxon>
        <taxon>Arthropoda</taxon>
        <taxon>Hexapoda</taxon>
        <taxon>Insecta</taxon>
        <taxon>Pterygota</taxon>
        <taxon>Neoptera</taxon>
        <taxon>Polyneoptera</taxon>
        <taxon>Dictyoptera</taxon>
        <taxon>Blattodea</taxon>
        <taxon>Blattoidea</taxon>
        <taxon>Blattidae</taxon>
        <taxon>Blattinae</taxon>
        <taxon>Periplaneta</taxon>
    </lineage>
</organism>
<evidence type="ECO:0000313" key="1">
    <source>
        <dbReference type="EMBL" id="KAJ4451579.1"/>
    </source>
</evidence>
<gene>
    <name evidence="1" type="ORF">ANN_03048</name>
</gene>
<proteinExistence type="predicted"/>
<protein>
    <submittedName>
        <fullName evidence="1">Uncharacterized protein</fullName>
    </submittedName>
</protein>
<dbReference type="Proteomes" id="UP001148838">
    <property type="component" value="Unassembled WGS sequence"/>
</dbReference>
<comment type="caution">
    <text evidence="1">The sequence shown here is derived from an EMBL/GenBank/DDBJ whole genome shotgun (WGS) entry which is preliminary data.</text>
</comment>
<name>A0ABQ8U1R1_PERAM</name>